<dbReference type="InterPro" id="IPR007769">
    <property type="entry name" value="Poxvirus_A19"/>
</dbReference>
<accession>A0A220T6I4</accession>
<dbReference type="EMBL" id="KY747497">
    <property type="protein sequence ID" value="ASK51317.1"/>
    <property type="molecule type" value="Genomic_DNA"/>
</dbReference>
<dbReference type="OrthoDB" id="26640at10239"/>
<reference evidence="1 2" key="1">
    <citation type="journal article" date="2017" name="Virus Genes">
        <title>Characterization of Eptesipoxvirus, a novel poxvirus from a microchiropteran bat.</title>
        <authorList>
            <person name="Tu S.L."/>
            <person name="Nakazawa Y."/>
            <person name="Gao J."/>
            <person name="Wilkins K."/>
            <person name="Gallardo-Romero N."/>
            <person name="Li Y."/>
            <person name="Emerson G.L."/>
            <person name="Carroll D.S."/>
            <person name="Upton C."/>
        </authorList>
    </citation>
    <scope>NUCLEOTIDE SEQUENCE [LARGE SCALE GENOMIC DNA]</scope>
    <source>
        <strain evidence="1 2">Washington</strain>
    </source>
</reference>
<protein>
    <submittedName>
        <fullName evidence="1">Zn finger-like protein, late morphogenesis</fullName>
    </submittedName>
</protein>
<gene>
    <name evidence="1" type="ORF">EPTV-WA-116</name>
</gene>
<sequence>MDDAGAKRRRKRKPKTTIEEDCMTCSACHSKLVKVSDITKISLDALKVIGKGNELSCTVCGSTLRALDGLIG</sequence>
<organism evidence="1 2">
    <name type="scientific">Eptesipox virus</name>
    <dbReference type="NCBI Taxonomy" id="1329402"/>
    <lineage>
        <taxon>Viruses</taxon>
        <taxon>Varidnaviria</taxon>
        <taxon>Bamfordvirae</taxon>
        <taxon>Nucleocytoviricota</taxon>
        <taxon>Pokkesviricetes</taxon>
        <taxon>Chitovirales</taxon>
        <taxon>Poxviridae</taxon>
        <taxon>Chordopoxvirinae</taxon>
        <taxon>Vespertilionpoxvirus</taxon>
        <taxon>Vespertilionpoxvirus eptesipox</taxon>
    </lineage>
</organism>
<dbReference type="Pfam" id="PF05077">
    <property type="entry name" value="DUF678"/>
    <property type="match status" value="1"/>
</dbReference>
<evidence type="ECO:0000313" key="2">
    <source>
        <dbReference type="Proteomes" id="UP000217428"/>
    </source>
</evidence>
<keyword evidence="2" id="KW-1185">Reference proteome</keyword>
<name>A0A220T6I4_9POXV</name>
<evidence type="ECO:0000313" key="1">
    <source>
        <dbReference type="EMBL" id="ASK51317.1"/>
    </source>
</evidence>
<proteinExistence type="predicted"/>
<dbReference type="Proteomes" id="UP000217428">
    <property type="component" value="Segment"/>
</dbReference>